<proteinExistence type="predicted"/>
<name>A0A5B8UMV9_9BACT</name>
<evidence type="ECO:0000313" key="3">
    <source>
        <dbReference type="EMBL" id="QEC57893.1"/>
    </source>
</evidence>
<keyword evidence="4" id="KW-1185">Reference proteome</keyword>
<dbReference type="PANTHER" id="PTHR43249">
    <property type="entry name" value="UDP-N-ACETYL-2-AMINO-2-DEOXY-D-GLUCURONATE OXIDASE"/>
    <property type="match status" value="1"/>
</dbReference>
<dbReference type="KEGG" id="fgg:FSB75_18945"/>
<accession>A0A5B8UMV9</accession>
<dbReference type="InterPro" id="IPR055170">
    <property type="entry name" value="GFO_IDH_MocA-like_dom"/>
</dbReference>
<dbReference type="PANTHER" id="PTHR43249:SF1">
    <property type="entry name" value="D-GLUCOSIDE 3-DEHYDROGENASE"/>
    <property type="match status" value="1"/>
</dbReference>
<dbReference type="InterPro" id="IPR036291">
    <property type="entry name" value="NAD(P)-bd_dom_sf"/>
</dbReference>
<dbReference type="Gene3D" id="3.30.360.10">
    <property type="entry name" value="Dihydrodipicolinate Reductase, domain 2"/>
    <property type="match status" value="1"/>
</dbReference>
<dbReference type="InterPro" id="IPR052515">
    <property type="entry name" value="Gfo/Idh/MocA_Oxidoreductase"/>
</dbReference>
<dbReference type="RefSeq" id="WP_146790689.1">
    <property type="nucleotide sequence ID" value="NZ_BAABIO010000003.1"/>
</dbReference>
<gene>
    <name evidence="3" type="ORF">FSB75_18945</name>
</gene>
<feature type="domain" description="Gfo/Idh/MocA-like oxidoreductase N-terminal" evidence="1">
    <location>
        <begin position="6"/>
        <end position="126"/>
    </location>
</feature>
<dbReference type="Gene3D" id="3.40.50.720">
    <property type="entry name" value="NAD(P)-binding Rossmann-like Domain"/>
    <property type="match status" value="1"/>
</dbReference>
<dbReference type="Proteomes" id="UP000321204">
    <property type="component" value="Chromosome"/>
</dbReference>
<dbReference type="InterPro" id="IPR000683">
    <property type="entry name" value="Gfo/Idh/MocA-like_OxRdtase_N"/>
</dbReference>
<evidence type="ECO:0000259" key="2">
    <source>
        <dbReference type="Pfam" id="PF22725"/>
    </source>
</evidence>
<evidence type="ECO:0000259" key="1">
    <source>
        <dbReference type="Pfam" id="PF01408"/>
    </source>
</evidence>
<evidence type="ECO:0000313" key="4">
    <source>
        <dbReference type="Proteomes" id="UP000321204"/>
    </source>
</evidence>
<dbReference type="Pfam" id="PF22725">
    <property type="entry name" value="GFO_IDH_MocA_C3"/>
    <property type="match status" value="1"/>
</dbReference>
<dbReference type="EMBL" id="CP042433">
    <property type="protein sequence ID" value="QEC57893.1"/>
    <property type="molecule type" value="Genomic_DNA"/>
</dbReference>
<dbReference type="GO" id="GO:0000166">
    <property type="term" value="F:nucleotide binding"/>
    <property type="evidence" value="ECO:0007669"/>
    <property type="project" value="InterPro"/>
</dbReference>
<dbReference type="Pfam" id="PF01408">
    <property type="entry name" value="GFO_IDH_MocA"/>
    <property type="match status" value="1"/>
</dbReference>
<sequence length="328" mass="36667">MNKQNLNWGIIGCGDVTEVKSGPAFNKVPQSKLVAVMRRNAAKAKDYAERHGVPKWYSNASELINDPDVNAIYVATPPLNHEEYTTEALRAGKPVYVEKPMALNASAAERMVQASQETGSKLTVAHYRRQQPLFLQLKLLLDEKALGDVRFVNLQFFQPYNTSVVAKTEENWRIDPSISGGGLFYDLAPHQLDLLLYFFGEPLTTSGLSLNASQLYNADDTVSGQALFKNNILFNGAWAFTVSERKDLCEIVGTKGSLRFSVFDQQPLVLIKEGKETRFEFDKPQHVQQPMIQKAVEYFLGHSPNPCSAEEGLIVMKMMEAMTASLRI</sequence>
<dbReference type="SUPFAM" id="SSF55347">
    <property type="entry name" value="Glyceraldehyde-3-phosphate dehydrogenase-like, C-terminal domain"/>
    <property type="match status" value="1"/>
</dbReference>
<reference evidence="3 4" key="1">
    <citation type="journal article" date="2015" name="Int. J. Syst. Evol. Microbiol.">
        <title>Flavisolibacter ginsenosidimutans sp. nov., with ginsenoside-converting activity isolated from soil used for cultivating ginseng.</title>
        <authorList>
            <person name="Zhao Y."/>
            <person name="Liu Q."/>
            <person name="Kang M.S."/>
            <person name="Jin F."/>
            <person name="Yu H."/>
            <person name="Im W.T."/>
        </authorList>
    </citation>
    <scope>NUCLEOTIDE SEQUENCE [LARGE SCALE GENOMIC DNA]</scope>
    <source>
        <strain evidence="3 4">Gsoil 636</strain>
    </source>
</reference>
<protein>
    <submittedName>
        <fullName evidence="3">Gfo/Idh/MocA family oxidoreductase</fullName>
    </submittedName>
</protein>
<feature type="domain" description="GFO/IDH/MocA-like oxidoreductase" evidence="2">
    <location>
        <begin position="134"/>
        <end position="259"/>
    </location>
</feature>
<organism evidence="3 4">
    <name type="scientific">Flavisolibacter ginsenosidimutans</name>
    <dbReference type="NCBI Taxonomy" id="661481"/>
    <lineage>
        <taxon>Bacteria</taxon>
        <taxon>Pseudomonadati</taxon>
        <taxon>Bacteroidota</taxon>
        <taxon>Chitinophagia</taxon>
        <taxon>Chitinophagales</taxon>
        <taxon>Chitinophagaceae</taxon>
        <taxon>Flavisolibacter</taxon>
    </lineage>
</organism>
<dbReference type="OrthoDB" id="9795543at2"/>
<dbReference type="AlphaFoldDB" id="A0A5B8UMV9"/>
<dbReference type="SUPFAM" id="SSF51735">
    <property type="entry name" value="NAD(P)-binding Rossmann-fold domains"/>
    <property type="match status" value="1"/>
</dbReference>